<protein>
    <recommendedName>
        <fullName evidence="3">DUF4248 domain-containing protein</fullName>
    </recommendedName>
</protein>
<organism evidence="1 2">
    <name type="scientific">Bacteroides uniformis str. 3978 T3 ii</name>
    <dbReference type="NCBI Taxonomy" id="1339349"/>
    <lineage>
        <taxon>Bacteria</taxon>
        <taxon>Pseudomonadati</taxon>
        <taxon>Bacteroidota</taxon>
        <taxon>Bacteroidia</taxon>
        <taxon>Bacteroidales</taxon>
        <taxon>Bacteroidaceae</taxon>
        <taxon>Bacteroides</taxon>
    </lineage>
</organism>
<dbReference type="EMBL" id="JNHN01000174">
    <property type="protein sequence ID" value="KDS50214.1"/>
    <property type="molecule type" value="Genomic_DNA"/>
</dbReference>
<evidence type="ECO:0000313" key="2">
    <source>
        <dbReference type="Proteomes" id="UP000028013"/>
    </source>
</evidence>
<proteinExistence type="predicted"/>
<gene>
    <name evidence="1" type="ORF">M094_1139</name>
</gene>
<evidence type="ECO:0000313" key="1">
    <source>
        <dbReference type="EMBL" id="KDS50214.1"/>
    </source>
</evidence>
<evidence type="ECO:0008006" key="3">
    <source>
        <dbReference type="Google" id="ProtNLM"/>
    </source>
</evidence>
<dbReference type="Proteomes" id="UP000028013">
    <property type="component" value="Unassembled WGS sequence"/>
</dbReference>
<dbReference type="RefSeq" id="WP_005831107.1">
    <property type="nucleotide sequence ID" value="NZ_JNHN01000174.1"/>
</dbReference>
<accession>A0A078RYC4</accession>
<dbReference type="AlphaFoldDB" id="A0A078RYC4"/>
<comment type="caution">
    <text evidence="1">The sequence shown here is derived from an EMBL/GenBank/DDBJ whole genome shotgun (WGS) entry which is preliminary data.</text>
</comment>
<dbReference type="InterPro" id="IPR025342">
    <property type="entry name" value="DUF4248"/>
</dbReference>
<dbReference type="Pfam" id="PF14053">
    <property type="entry name" value="DUF4248"/>
    <property type="match status" value="1"/>
</dbReference>
<name>A0A078RYC4_BACUN</name>
<reference evidence="1 2" key="1">
    <citation type="submission" date="2014-04" db="EMBL/GenBank/DDBJ databases">
        <authorList>
            <person name="Sears C."/>
            <person name="Carroll K."/>
            <person name="Sack B.R."/>
            <person name="Qadri F."/>
            <person name="Myers L.L."/>
            <person name="Chung G.-T."/>
            <person name="Escheverria P."/>
            <person name="Fraser C.M."/>
            <person name="Sadzewicz L."/>
            <person name="Shefchek K.A."/>
            <person name="Tallon L."/>
            <person name="Das S.P."/>
            <person name="Daugherty S."/>
            <person name="Mongodin E.F."/>
        </authorList>
    </citation>
    <scope>NUCLEOTIDE SEQUENCE [LARGE SCALE GENOMIC DNA]</scope>
    <source>
        <strain evidence="1 2">3978 T3 ii</strain>
    </source>
</reference>
<sequence>MIKEQSFEWLLEGCHRIADVAVAYYPNYAYACSAVKALRRSIAEHACLLKDLTDQGYTARTAHLTPVQIGILLSYWGMPDHVKDMTVKNPYLLVSKKYAK</sequence>
<dbReference type="GeneID" id="99752585"/>
<dbReference type="PATRIC" id="fig|1339349.3.peg.2317"/>